<keyword evidence="2" id="KW-1185">Reference proteome</keyword>
<name>A0A0D2GBL6_9EURO</name>
<sequence length="139" mass="15327">MALINGCCSRSRRIAETRHASKEEGFVSTAAPSVRSADSGYTELANGEHYIVHTHVIMKPEATFSLPSQTRYHSASAGESSCNKSCIRNWARLVGLRMLIDRQDVPVTQRLLPEPHGTSLKCTSFSLSFYDFPLSLLAP</sequence>
<dbReference type="EMBL" id="KN846958">
    <property type="protein sequence ID" value="KIW69449.1"/>
    <property type="molecule type" value="Genomic_DNA"/>
</dbReference>
<reference evidence="1 2" key="1">
    <citation type="submission" date="2015-01" db="EMBL/GenBank/DDBJ databases">
        <title>The Genome Sequence of Capronia semiimmersa CBS27337.</title>
        <authorList>
            <consortium name="The Broad Institute Genomics Platform"/>
            <person name="Cuomo C."/>
            <person name="de Hoog S."/>
            <person name="Gorbushina A."/>
            <person name="Stielow B."/>
            <person name="Teixiera M."/>
            <person name="Abouelleil A."/>
            <person name="Chapman S.B."/>
            <person name="Priest M."/>
            <person name="Young S.K."/>
            <person name="Wortman J."/>
            <person name="Nusbaum C."/>
            <person name="Birren B."/>
        </authorList>
    </citation>
    <scope>NUCLEOTIDE SEQUENCE [LARGE SCALE GENOMIC DNA]</scope>
    <source>
        <strain evidence="1 2">CBS 27337</strain>
    </source>
</reference>
<dbReference type="HOGENOM" id="CLU_1844830_0_0_1"/>
<proteinExistence type="predicted"/>
<organism evidence="1 2">
    <name type="scientific">Phialophora macrospora</name>
    <dbReference type="NCBI Taxonomy" id="1851006"/>
    <lineage>
        <taxon>Eukaryota</taxon>
        <taxon>Fungi</taxon>
        <taxon>Dikarya</taxon>
        <taxon>Ascomycota</taxon>
        <taxon>Pezizomycotina</taxon>
        <taxon>Eurotiomycetes</taxon>
        <taxon>Chaetothyriomycetidae</taxon>
        <taxon>Chaetothyriales</taxon>
        <taxon>Herpotrichiellaceae</taxon>
        <taxon>Phialophora</taxon>
    </lineage>
</organism>
<gene>
    <name evidence="1" type="ORF">PV04_05326</name>
</gene>
<protein>
    <submittedName>
        <fullName evidence="1">Uncharacterized protein</fullName>
    </submittedName>
</protein>
<dbReference type="AlphaFoldDB" id="A0A0D2GBL6"/>
<accession>A0A0D2GBL6</accession>
<evidence type="ECO:0000313" key="1">
    <source>
        <dbReference type="EMBL" id="KIW69449.1"/>
    </source>
</evidence>
<evidence type="ECO:0000313" key="2">
    <source>
        <dbReference type="Proteomes" id="UP000054266"/>
    </source>
</evidence>
<dbReference type="Proteomes" id="UP000054266">
    <property type="component" value="Unassembled WGS sequence"/>
</dbReference>